<dbReference type="EMBL" id="JAQQEZ010000065">
    <property type="protein sequence ID" value="MFM0007642.1"/>
    <property type="molecule type" value="Genomic_DNA"/>
</dbReference>
<dbReference type="InterPro" id="IPR036237">
    <property type="entry name" value="Xyl_isomerase-like_sf"/>
</dbReference>
<organism evidence="2 3">
    <name type="scientific">Paraburkholderia dipogonis</name>
    <dbReference type="NCBI Taxonomy" id="1211383"/>
    <lineage>
        <taxon>Bacteria</taxon>
        <taxon>Pseudomonadati</taxon>
        <taxon>Pseudomonadota</taxon>
        <taxon>Betaproteobacteria</taxon>
        <taxon>Burkholderiales</taxon>
        <taxon>Burkholderiaceae</taxon>
        <taxon>Paraburkholderia</taxon>
    </lineage>
</organism>
<dbReference type="GO" id="GO:0016853">
    <property type="term" value="F:isomerase activity"/>
    <property type="evidence" value="ECO:0007669"/>
    <property type="project" value="UniProtKB-KW"/>
</dbReference>
<accession>A0ABW9B417</accession>
<dbReference type="Pfam" id="PF01261">
    <property type="entry name" value="AP_endonuc_2"/>
    <property type="match status" value="1"/>
</dbReference>
<name>A0ABW9B417_9BURK</name>
<dbReference type="InterPro" id="IPR013022">
    <property type="entry name" value="Xyl_isomerase-like_TIM-brl"/>
</dbReference>
<comment type="caution">
    <text evidence="2">The sequence shown here is derived from an EMBL/GenBank/DDBJ whole genome shotgun (WGS) entry which is preliminary data.</text>
</comment>
<evidence type="ECO:0000259" key="1">
    <source>
        <dbReference type="Pfam" id="PF01261"/>
    </source>
</evidence>
<gene>
    <name evidence="2" type="ORF">PQR57_42725</name>
</gene>
<feature type="domain" description="Xylose isomerase-like TIM barrel" evidence="1">
    <location>
        <begin position="46"/>
        <end position="275"/>
    </location>
</feature>
<dbReference type="Proteomes" id="UP001629230">
    <property type="component" value="Unassembled WGS sequence"/>
</dbReference>
<reference evidence="2 3" key="1">
    <citation type="journal article" date="2024" name="Chem. Sci.">
        <title>Discovery of megapolipeptins by genome mining of a Burkholderiales bacteria collection.</title>
        <authorList>
            <person name="Paulo B.S."/>
            <person name="Recchia M.J.J."/>
            <person name="Lee S."/>
            <person name="Fergusson C.H."/>
            <person name="Romanowski S.B."/>
            <person name="Hernandez A."/>
            <person name="Krull N."/>
            <person name="Liu D.Y."/>
            <person name="Cavanagh H."/>
            <person name="Bos A."/>
            <person name="Gray C.A."/>
            <person name="Murphy B.T."/>
            <person name="Linington R.G."/>
            <person name="Eustaquio A.S."/>
        </authorList>
    </citation>
    <scope>NUCLEOTIDE SEQUENCE [LARGE SCALE GENOMIC DNA]</scope>
    <source>
        <strain evidence="2 3">RL17-350-BIC-A</strain>
    </source>
</reference>
<sequence length="290" mass="32529">MKIGAITNHVSEDLEYSLKVLRELKLPYAEFCGAWNLPAGCHDDVQTENIVRLIKASECPVSAVSPRSFYMLPALTTEATDDDYQQDLDAFRKSIALAKRLGTRLVRAMPFQRPPVIFGAHGAERFLANQNRAWPKLLKLYEEPLRIAEENDIVIAVETGFDTMLSSCSLAARMVREMGSKHLRIMLDTGNNLYSTETPYPEAYDQIRDYLVHIQLKDARVDVKNGSVEFCALGDGDLAEYLVPLAEALRADNFDGVVSLENVYRPEGDSLEESFRRSVGRFIEVFGSAV</sequence>
<dbReference type="PANTHER" id="PTHR12110:SF41">
    <property type="entry name" value="INOSOSE DEHYDRATASE"/>
    <property type="match status" value="1"/>
</dbReference>
<dbReference type="SUPFAM" id="SSF51658">
    <property type="entry name" value="Xylose isomerase-like"/>
    <property type="match status" value="1"/>
</dbReference>
<keyword evidence="2" id="KW-0413">Isomerase</keyword>
<evidence type="ECO:0000313" key="2">
    <source>
        <dbReference type="EMBL" id="MFM0007642.1"/>
    </source>
</evidence>
<dbReference type="Gene3D" id="3.20.20.150">
    <property type="entry name" value="Divalent-metal-dependent TIM barrel enzymes"/>
    <property type="match status" value="1"/>
</dbReference>
<dbReference type="RefSeq" id="WP_408182343.1">
    <property type="nucleotide sequence ID" value="NZ_JAQQEZ010000065.1"/>
</dbReference>
<dbReference type="PANTHER" id="PTHR12110">
    <property type="entry name" value="HYDROXYPYRUVATE ISOMERASE"/>
    <property type="match status" value="1"/>
</dbReference>
<evidence type="ECO:0000313" key="3">
    <source>
        <dbReference type="Proteomes" id="UP001629230"/>
    </source>
</evidence>
<keyword evidence="3" id="KW-1185">Reference proteome</keyword>
<protein>
    <submittedName>
        <fullName evidence="2">Sugar phosphate isomerase/epimerase</fullName>
    </submittedName>
</protein>
<proteinExistence type="predicted"/>
<dbReference type="InterPro" id="IPR050312">
    <property type="entry name" value="IolE/XylAMocC-like"/>
</dbReference>